<sequence>MLETKRAEAIPKFRLGLAGAPGAGKSTFIECLGKYILKLAEDSGNTSSQTKETKKSNSWIPDQLAVVCVDPSSTVTGGSILGDKTRMFELSRHPRSFVRPAPAAGALGGLASYTDDVVSLCQTAGYELVLLETVGLGQSEVEVAQSVDMLLLLIPPGGGDDLQGVKKGIIEVADMIIVTKADGNLLSTAKMTAADYKGAMQFVHAKGRLQGWEHPPVVLASAVTEEGVSNIWEYVCRYRRDMIDTGNLEEKRRKQSRYWMWKNLQNLVQEKARKSSSLNRFSRDLEEKLNSGRMTPRVAAARLLDCISGNNN</sequence>
<dbReference type="PANTHER" id="PTHR23408:SF3">
    <property type="entry name" value="METHYLMALONIC ACIDURIA TYPE A PROTEIN, MITOCHONDRIAL"/>
    <property type="match status" value="1"/>
</dbReference>
<dbReference type="GO" id="GO:0005525">
    <property type="term" value="F:GTP binding"/>
    <property type="evidence" value="ECO:0007669"/>
    <property type="project" value="InterPro"/>
</dbReference>
<dbReference type="SUPFAM" id="SSF52540">
    <property type="entry name" value="P-loop containing nucleoside triphosphate hydrolases"/>
    <property type="match status" value="1"/>
</dbReference>
<accession>A0A8J9S5H9</accession>
<gene>
    <name evidence="2" type="ORF">PTTT1_LOCUS12675</name>
</gene>
<name>A0A8J9S5H9_PHATR</name>
<organism evidence="2">
    <name type="scientific">Phaeodactylum tricornutum</name>
    <name type="common">Diatom</name>
    <dbReference type="NCBI Taxonomy" id="2850"/>
    <lineage>
        <taxon>Eukaryota</taxon>
        <taxon>Sar</taxon>
        <taxon>Stramenopiles</taxon>
        <taxon>Ochrophyta</taxon>
        <taxon>Bacillariophyta</taxon>
        <taxon>Bacillariophyceae</taxon>
        <taxon>Bacillariophycidae</taxon>
        <taxon>Naviculales</taxon>
        <taxon>Phaeodactylaceae</taxon>
        <taxon>Phaeodactylum</taxon>
    </lineage>
</organism>
<dbReference type="EMBL" id="OU594954">
    <property type="protein sequence ID" value="CAG9280249.1"/>
    <property type="molecule type" value="Genomic_DNA"/>
</dbReference>
<dbReference type="Pfam" id="PF03308">
    <property type="entry name" value="MeaB"/>
    <property type="match status" value="1"/>
</dbReference>
<dbReference type="PANTHER" id="PTHR23408">
    <property type="entry name" value="METHYLMALONYL-COA MUTASE"/>
    <property type="match status" value="1"/>
</dbReference>
<dbReference type="Gene3D" id="3.40.50.300">
    <property type="entry name" value="P-loop containing nucleotide triphosphate hydrolases"/>
    <property type="match status" value="1"/>
</dbReference>
<comment type="similarity">
    <text evidence="1">Belongs to the SIMIBI class G3E GTPase family. ArgK/MeaB subfamily.</text>
</comment>
<reference evidence="2" key="1">
    <citation type="submission" date="2022-02" db="EMBL/GenBank/DDBJ databases">
        <authorList>
            <person name="Giguere J D."/>
        </authorList>
    </citation>
    <scope>NUCLEOTIDE SEQUENCE</scope>
    <source>
        <strain evidence="2">CCAP 1055/1</strain>
    </source>
</reference>
<evidence type="ECO:0000313" key="2">
    <source>
        <dbReference type="EMBL" id="CAG9280249.1"/>
    </source>
</evidence>
<proteinExistence type="inferred from homology"/>
<dbReference type="CDD" id="cd03114">
    <property type="entry name" value="MMAA-like"/>
    <property type="match status" value="1"/>
</dbReference>
<dbReference type="GO" id="GO:0003924">
    <property type="term" value="F:GTPase activity"/>
    <property type="evidence" value="ECO:0007669"/>
    <property type="project" value="InterPro"/>
</dbReference>
<dbReference type="InterPro" id="IPR005129">
    <property type="entry name" value="GTPase_ArgK"/>
</dbReference>
<protein>
    <submittedName>
        <fullName evidence="2">Uncharacterized protein</fullName>
    </submittedName>
</protein>
<evidence type="ECO:0000256" key="1">
    <source>
        <dbReference type="ARBA" id="ARBA00009625"/>
    </source>
</evidence>
<dbReference type="InterPro" id="IPR027417">
    <property type="entry name" value="P-loop_NTPase"/>
</dbReference>
<dbReference type="Proteomes" id="UP000836788">
    <property type="component" value="Chromosome 13"/>
</dbReference>
<dbReference type="AlphaFoldDB" id="A0A8J9S5H9"/>
<dbReference type="GO" id="GO:0005737">
    <property type="term" value="C:cytoplasm"/>
    <property type="evidence" value="ECO:0007669"/>
    <property type="project" value="TreeGrafter"/>
</dbReference>
<dbReference type="Gene3D" id="1.10.287.130">
    <property type="match status" value="1"/>
</dbReference>